<dbReference type="AlphaFoldDB" id="A0A939BHP2"/>
<name>A0A939BHP2_9CLOT</name>
<organism evidence="1 2">
    <name type="scientific">Mordavella massiliensis</name>
    <dbReference type="NCBI Taxonomy" id="1871024"/>
    <lineage>
        <taxon>Bacteria</taxon>
        <taxon>Bacillati</taxon>
        <taxon>Bacillota</taxon>
        <taxon>Clostridia</taxon>
        <taxon>Eubacteriales</taxon>
        <taxon>Clostridiaceae</taxon>
        <taxon>Mordavella</taxon>
    </lineage>
</organism>
<evidence type="ECO:0000313" key="1">
    <source>
        <dbReference type="EMBL" id="MBM6949269.1"/>
    </source>
</evidence>
<gene>
    <name evidence="1" type="ORF">H6A20_11505</name>
</gene>
<comment type="caution">
    <text evidence="1">The sequence shown here is derived from an EMBL/GenBank/DDBJ whole genome shotgun (WGS) entry which is preliminary data.</text>
</comment>
<accession>A0A939BHP2</accession>
<protein>
    <submittedName>
        <fullName evidence="1">Uncharacterized protein</fullName>
    </submittedName>
</protein>
<dbReference type="Proteomes" id="UP000705508">
    <property type="component" value="Unassembled WGS sequence"/>
</dbReference>
<sequence>MQVPHTYAEWASVLDMLKEKQDDEAVLAAMQQGTLEWQSGVAERFSNRLIDAVNARLNAASDKFRKDMSRTGGQEGAIVRALRDLRKEMAFLAKAIDVPALPDEDRKQYRQLVLTQADSMQKSLEDSAKADRSGKMSSIVRNHKVNVFQEG</sequence>
<proteinExistence type="predicted"/>
<evidence type="ECO:0000313" key="2">
    <source>
        <dbReference type="Proteomes" id="UP000705508"/>
    </source>
</evidence>
<dbReference type="EMBL" id="JACJKS010000021">
    <property type="protein sequence ID" value="MBM6949269.1"/>
    <property type="molecule type" value="Genomic_DNA"/>
</dbReference>
<reference evidence="1" key="2">
    <citation type="journal article" date="2021" name="Sci. Rep.">
        <title>The distribution of antibiotic resistance genes in chicken gut microbiota commensals.</title>
        <authorList>
            <person name="Juricova H."/>
            <person name="Matiasovicova J."/>
            <person name="Kubasova T."/>
            <person name="Cejkova D."/>
            <person name="Rychlik I."/>
        </authorList>
    </citation>
    <scope>NUCLEOTIDE SEQUENCE</scope>
    <source>
        <strain evidence="1">An582</strain>
    </source>
</reference>
<reference evidence="1" key="1">
    <citation type="submission" date="2020-08" db="EMBL/GenBank/DDBJ databases">
        <authorList>
            <person name="Cejkova D."/>
            <person name="Kubasova T."/>
            <person name="Jahodarova E."/>
            <person name="Rychlik I."/>
        </authorList>
    </citation>
    <scope>NUCLEOTIDE SEQUENCE</scope>
    <source>
        <strain evidence="1">An582</strain>
    </source>
</reference>